<feature type="compositionally biased region" description="Basic and acidic residues" evidence="4">
    <location>
        <begin position="1423"/>
        <end position="1440"/>
    </location>
</feature>
<reference evidence="5 6" key="1">
    <citation type="submission" date="2021-06" db="EMBL/GenBank/DDBJ databases">
        <title>Candida outbreak in Lebanon.</title>
        <authorList>
            <person name="Finianos M."/>
        </authorList>
    </citation>
    <scope>NUCLEOTIDE SEQUENCE [LARGE SCALE GENOMIC DNA]</scope>
    <source>
        <strain evidence="5">CA3LBN</strain>
    </source>
</reference>
<feature type="compositionally biased region" description="Acidic residues" evidence="4">
    <location>
        <begin position="674"/>
        <end position="696"/>
    </location>
</feature>
<feature type="compositionally biased region" description="Basic and acidic residues" evidence="4">
    <location>
        <begin position="1201"/>
        <end position="1217"/>
    </location>
</feature>
<feature type="compositionally biased region" description="Basic and acidic residues" evidence="4">
    <location>
        <begin position="1049"/>
        <end position="1059"/>
    </location>
</feature>
<accession>A0ABX8I922</accession>
<evidence type="ECO:0000313" key="5">
    <source>
        <dbReference type="EMBL" id="QWU89776.1"/>
    </source>
</evidence>
<feature type="region of interest" description="Disordered" evidence="4">
    <location>
        <begin position="1165"/>
        <end position="1360"/>
    </location>
</feature>
<feature type="compositionally biased region" description="Acidic residues" evidence="4">
    <location>
        <begin position="770"/>
        <end position="797"/>
    </location>
</feature>
<keyword evidence="2" id="KW-0597">Phosphoprotein</keyword>
<evidence type="ECO:0000256" key="2">
    <source>
        <dbReference type="ARBA" id="ARBA00022553"/>
    </source>
</evidence>
<name>A0ABX8I922_9ASCO</name>
<feature type="compositionally biased region" description="Basic and acidic residues" evidence="4">
    <location>
        <begin position="636"/>
        <end position="646"/>
    </location>
</feature>
<gene>
    <name evidence="5" type="ORF">CA3LBN_004124</name>
</gene>
<feature type="region of interest" description="Disordered" evidence="4">
    <location>
        <begin position="1033"/>
        <end position="1136"/>
    </location>
</feature>
<dbReference type="PANTHER" id="PTHR14150">
    <property type="entry name" value="U3 SMALL NUCLEOLAR RNA-ASSOCIATED PROTEIN 14"/>
    <property type="match status" value="1"/>
</dbReference>
<sequence>MKLSITPTKVKPATETTKLDTFFVFKSFGNNFHQFREDIQNVSSQKYYSFKSVGYKLSGEYHSVSEIQVQRGTDSKGKSTLAIENALCRNGVTSFGAGPHPDSKMLVFQLRNTQLTFDWSDYVIPTPVAAGCFFTVGKETESFPGPQFPMSHSLHGVDSEMNMSSLYSINNEASLLVKAHFNPPPFFQQDNHRRIVAPGMEVSDFLALTFQATDMADCEPFLISKVSVVLQEFVSVYHHGSVLQETREMTLLENAPHEVVWVSRKPLKLPTKTYACRLPSLGPTFYSADLTRSYGLKVSMKLTRKSMPPISTSTFMELHVAQEQSERHKESSSTSPNQDTALYVETMVPTGKGDIKSFFHKELTNVGRKFQRYRFQSHGSINLLTLETFSAKIDDPPGLLENIKSSKKYLLKLLKDPPNNHKISSRILNRPVAGSDMTNLDGPYASTCVKSGKNHLQAISFEKNYHYMRTYSSYSVPAGDESFPLTVLFKHNEHGRFRQTRNWSLEAIVVPGMKLSEFVSLLFVLPLSYHDMKRVRPTNDIRIQIHRLEIILIQTKVTAGIQTKKETPLFSKDELAVLYWSKFNEGVTGSRYARAMRVPPAVIEGEIPLNAEPMAKKRSGKNRSQQKIQDAFQLAERAESRGKNQPESDSDDDQDLPLKEGVLDARKFLNKEDAESDLDDEELDSDEALGSDDEFDVLNSKFSQTIRDQQKSGYREESEEEDQGYESLDEAQLVTLSEAWDLDDKDKASSKGKSKEVVLDDAMESGSESGSEESSEESGSEESSEDSGSDEGSEDEKDIFGGFSDDEVDLKSTLSTVNSKVKAPTERRFLINENREASELAMPTGGESLSLADMLSGVGEDADDAYLINKEEEAKPVAVPLPKRIQVRNDRRAAYEITKEEVNKWKDTVRTLQEADHLEFPLARPATQEEQEEIDPEKAYENMRFIPEMESRSELESKIHGLLEAGALVDESKEATFEQIAVAKLSKEDMFKRTQELRRMRELMFRDEQRAKRIKKIKSKQYRKIKKRERLRDAELVEGSDAESDPDDHDMKRAEERMSQRHKTQSSWAKQMIKSGISKDASSRAELEDMLRSGERLRAKQMGLDREISDEDVSDIEKEYENDEDDEAEREGLGKGIMAMDFMRNAEERKRRENKKELEFLRGIDSSTGIEEFEGGSTEKNSINKVKNDGRRVYAPQVAQNREEMEKLDEELIHDYRDDEADNLENRLKKGTARERETEDEEPPAKKHKVEEKEESEFEGFDSKSDNDSESSESEAEENPWLVADENDVSAKSKKYSTVTEDSSKLSKAANKIEKHKSKSGKKNGTKEPTTLIDMKQVMDVKKGDAFGSDNESDDDETDNRMFKQSGLIKEAFAGDDVVSEFQEEKRRLIEEEDDKEEDMTLPGWGSWGGSDQPQKPKKKYVRKVDGVARKDTRQDKGKDNVIINERLNKHNLKYQSANVPHPYETREQYERALRMPIGEEWASRATFQKSTLPRVIVKQGTVVDPLKAPFK</sequence>
<dbReference type="Pfam" id="PF04615">
    <property type="entry name" value="Utp14"/>
    <property type="match status" value="1"/>
</dbReference>
<evidence type="ECO:0000256" key="4">
    <source>
        <dbReference type="SAM" id="MobiDB-lite"/>
    </source>
</evidence>
<feature type="compositionally biased region" description="Basic and acidic residues" evidence="4">
    <location>
        <begin position="742"/>
        <end position="758"/>
    </location>
</feature>
<keyword evidence="3" id="KW-0539">Nucleus</keyword>
<comment type="subcellular location">
    <subcellularLocation>
        <location evidence="1">Nucleus</location>
        <location evidence="1">Nucleolus</location>
    </subcellularLocation>
</comment>
<protein>
    <submittedName>
        <fullName evidence="5">Uncharacterized protein</fullName>
    </submittedName>
</protein>
<dbReference type="EMBL" id="CP076665">
    <property type="protein sequence ID" value="QWU89776.1"/>
    <property type="molecule type" value="Genomic_DNA"/>
</dbReference>
<feature type="compositionally biased region" description="Acidic residues" evidence="4">
    <location>
        <begin position="1391"/>
        <end position="1400"/>
    </location>
</feature>
<feature type="compositionally biased region" description="Basic and acidic residues" evidence="4">
    <location>
        <begin position="1224"/>
        <end position="1252"/>
    </location>
</feature>
<evidence type="ECO:0000256" key="1">
    <source>
        <dbReference type="ARBA" id="ARBA00004604"/>
    </source>
</evidence>
<feature type="region of interest" description="Disordered" evidence="4">
    <location>
        <begin position="1388"/>
        <end position="1440"/>
    </location>
</feature>
<feature type="compositionally biased region" description="Basic residues" evidence="4">
    <location>
        <begin position="1314"/>
        <end position="1324"/>
    </location>
</feature>
<proteinExistence type="predicted"/>
<feature type="compositionally biased region" description="Acidic residues" evidence="4">
    <location>
        <begin position="717"/>
        <end position="729"/>
    </location>
</feature>
<dbReference type="PANTHER" id="PTHR14150:SF12">
    <property type="entry name" value="U3 SMALL NUCLEOLAR RNA-ASSOCIATED PROTEIN 14 HOMOLOG A"/>
    <property type="match status" value="1"/>
</dbReference>
<feature type="compositionally biased region" description="Acidic residues" evidence="4">
    <location>
        <begin position="1268"/>
        <end position="1278"/>
    </location>
</feature>
<evidence type="ECO:0000313" key="6">
    <source>
        <dbReference type="Proteomes" id="UP000825434"/>
    </source>
</evidence>
<organism evidence="5 6">
    <name type="scientific">Candidozyma haemuli</name>
    <dbReference type="NCBI Taxonomy" id="45357"/>
    <lineage>
        <taxon>Eukaryota</taxon>
        <taxon>Fungi</taxon>
        <taxon>Dikarya</taxon>
        <taxon>Ascomycota</taxon>
        <taxon>Saccharomycotina</taxon>
        <taxon>Pichiomycetes</taxon>
        <taxon>Metschnikowiaceae</taxon>
        <taxon>Candidozyma</taxon>
    </lineage>
</organism>
<dbReference type="Proteomes" id="UP000825434">
    <property type="component" value="Chromosome 5"/>
</dbReference>
<evidence type="ECO:0000256" key="3">
    <source>
        <dbReference type="ARBA" id="ARBA00023242"/>
    </source>
</evidence>
<feature type="compositionally biased region" description="Basic and acidic residues" evidence="4">
    <location>
        <begin position="1081"/>
        <end position="1107"/>
    </location>
</feature>
<feature type="compositionally biased region" description="Acidic residues" evidence="4">
    <location>
        <begin position="1108"/>
        <end position="1129"/>
    </location>
</feature>
<feature type="compositionally biased region" description="Acidic residues" evidence="4">
    <location>
        <begin position="1036"/>
        <end position="1048"/>
    </location>
</feature>
<feature type="compositionally biased region" description="Basic and acidic residues" evidence="4">
    <location>
        <begin position="656"/>
        <end position="673"/>
    </location>
</feature>
<dbReference type="InterPro" id="IPR006709">
    <property type="entry name" value="SSU_processome_Utp14"/>
</dbReference>
<feature type="region of interest" description="Disordered" evidence="4">
    <location>
        <begin position="636"/>
        <end position="817"/>
    </location>
</feature>
<keyword evidence="6" id="KW-1185">Reference proteome</keyword>